<dbReference type="AlphaFoldDB" id="A0A2T6ZWL2"/>
<protein>
    <submittedName>
        <fullName evidence="2">Uncharacterized protein</fullName>
    </submittedName>
</protein>
<accession>A0A2T6ZWL2</accession>
<dbReference type="EMBL" id="NESQ01000079">
    <property type="protein sequence ID" value="PUU79867.1"/>
    <property type="molecule type" value="Genomic_DNA"/>
</dbReference>
<name>A0A2T6ZWL2_TUBBO</name>
<dbReference type="Proteomes" id="UP000244722">
    <property type="component" value="Unassembled WGS sequence"/>
</dbReference>
<comment type="caution">
    <text evidence="2">The sequence shown here is derived from an EMBL/GenBank/DDBJ whole genome shotgun (WGS) entry which is preliminary data.</text>
</comment>
<feature type="region of interest" description="Disordered" evidence="1">
    <location>
        <begin position="1"/>
        <end position="20"/>
    </location>
</feature>
<feature type="compositionally biased region" description="Polar residues" evidence="1">
    <location>
        <begin position="236"/>
        <end position="252"/>
    </location>
</feature>
<organism evidence="2 3">
    <name type="scientific">Tuber borchii</name>
    <name type="common">White truffle</name>
    <dbReference type="NCBI Taxonomy" id="42251"/>
    <lineage>
        <taxon>Eukaryota</taxon>
        <taxon>Fungi</taxon>
        <taxon>Dikarya</taxon>
        <taxon>Ascomycota</taxon>
        <taxon>Pezizomycotina</taxon>
        <taxon>Pezizomycetes</taxon>
        <taxon>Pezizales</taxon>
        <taxon>Tuberaceae</taxon>
        <taxon>Tuber</taxon>
    </lineage>
</organism>
<evidence type="ECO:0000313" key="2">
    <source>
        <dbReference type="EMBL" id="PUU79867.1"/>
    </source>
</evidence>
<evidence type="ECO:0000256" key="1">
    <source>
        <dbReference type="SAM" id="MobiDB-lite"/>
    </source>
</evidence>
<feature type="region of interest" description="Disordered" evidence="1">
    <location>
        <begin position="222"/>
        <end position="252"/>
    </location>
</feature>
<sequence length="491" mass="54386">MPPQWNSPSNTPTSFASPSLTHPATTNIKALSSDIVSSSLSQWQLQVICGPGHDYNNFDSQRPGIKFKLFEHIGEQIWRPSLLILDEVVNCPTNTTSLDWPDILRFRVLDNTTPWEQWSSLYSKEHYGRKPLIRDCYLTHGWNKQTKSPIWLPREVQNSGSLRSILTQWFSAFKDKVTIVFEYINKDRVHSDGLVAERFSDLSLALSDHELLETILSDSSSPLPTLRSSSVYQPHISPSQSPTKTATTLEPTSAVSAPALREEVTTHDFNSPDPVPKSQALGPILNSSSDFEFPTIQQLIVTTTPFEEDDSPILASITLHPQICELASSLLSTILDSPEIASPPIILLPSNSTTGTAEILVRSASKAAVRDYEKAPGNRLRDVSVSFSESRCNSTRDYNPSAARKAPDDDRWIEPRRCLRRDIRTDHGTGRSEIKTRDDCFDVDMSFGTAAASRGAMSGLGGGNRIFRLQCGQRSLNTDSVKLLPRACCGG</sequence>
<gene>
    <name evidence="2" type="ORF">B9Z19DRAFT_1124501</name>
</gene>
<keyword evidence="3" id="KW-1185">Reference proteome</keyword>
<evidence type="ECO:0000313" key="3">
    <source>
        <dbReference type="Proteomes" id="UP000244722"/>
    </source>
</evidence>
<dbReference type="OrthoDB" id="5457085at2759"/>
<proteinExistence type="predicted"/>
<reference evidence="2 3" key="1">
    <citation type="submission" date="2017-04" db="EMBL/GenBank/DDBJ databases">
        <title>Draft genome sequence of Tuber borchii Vittad., a whitish edible truffle.</title>
        <authorList>
            <consortium name="DOE Joint Genome Institute"/>
            <person name="Murat C."/>
            <person name="Kuo A."/>
            <person name="Barry K.W."/>
            <person name="Clum A."/>
            <person name="Dockter R.B."/>
            <person name="Fauchery L."/>
            <person name="Iotti M."/>
            <person name="Kohler A."/>
            <person name="Labutti K."/>
            <person name="Lindquist E.A."/>
            <person name="Lipzen A."/>
            <person name="Ohm R.A."/>
            <person name="Wang M."/>
            <person name="Grigoriev I.V."/>
            <person name="Zambonelli A."/>
            <person name="Martin F.M."/>
        </authorList>
    </citation>
    <scope>NUCLEOTIDE SEQUENCE [LARGE SCALE GENOMIC DNA]</scope>
    <source>
        <strain evidence="2 3">Tbo3840</strain>
    </source>
</reference>